<proteinExistence type="predicted"/>
<gene>
    <name evidence="2" type="ORF">CAMRE0001_2609</name>
</gene>
<dbReference type="PIRSF" id="PIRSF029347">
    <property type="entry name" value="RecF"/>
    <property type="match status" value="1"/>
</dbReference>
<evidence type="ECO:0000259" key="1">
    <source>
        <dbReference type="Pfam" id="PF13304"/>
    </source>
</evidence>
<dbReference type="eggNOG" id="COG4637">
    <property type="taxonomic scope" value="Bacteria"/>
</dbReference>
<organism evidence="2 3">
    <name type="scientific">Campylobacter rectus RM3267</name>
    <dbReference type="NCBI Taxonomy" id="553218"/>
    <lineage>
        <taxon>Bacteria</taxon>
        <taxon>Pseudomonadati</taxon>
        <taxon>Campylobacterota</taxon>
        <taxon>Epsilonproteobacteria</taxon>
        <taxon>Campylobacterales</taxon>
        <taxon>Campylobacteraceae</taxon>
        <taxon>Campylobacter</taxon>
    </lineage>
</organism>
<dbReference type="InterPro" id="IPR003959">
    <property type="entry name" value="ATPase_AAA_core"/>
</dbReference>
<protein>
    <submittedName>
        <fullName evidence="2">RecF/RecN/SMC N-terminal domain protein</fullName>
    </submittedName>
</protein>
<feature type="domain" description="ATPase AAA-type core" evidence="1">
    <location>
        <begin position="65"/>
        <end position="376"/>
    </location>
</feature>
<sequence length="428" mass="49340">MIKAKFTGDETTGRISIILRCLKEIKGNNILLYFRGNYKMLIESISIKNLLSFNNEGISLRLNKFNVLVGSNGCGKSNFIEAISLLQSAPGYLASPVKDNGGIITWLYRGETKPTAYIEVVLDIKGAKHDIPIRHHIAFNETGNKFDLQDESIEDSRSYDGSKDRPYFYYRFRHNHPLLNVKGKERKLQRVDIDPEQSILSQIKDPDQYPEITQISKEYQKIRIYREWTFGRYAMPRQPQMADMRNDYLEENYRNLGLILNKISAHPLLKKKLLEKLRALYPRFEDYGVIIEGATVQIFFNEKNYSIPATRLSDGTLRYLSLLAVLYNPYKPSLLCIEEPELGLHPDVLPIVAQTLKEVSEDVQIVVTTHSDEIIDALTDSPEDVIVCENDDGYTTMKRLDKDELKDWLERYTLGELWNKGQIGGNRF</sequence>
<dbReference type="Pfam" id="PF13304">
    <property type="entry name" value="AAA_21"/>
    <property type="match status" value="1"/>
</dbReference>
<dbReference type="EMBL" id="ACFU01000024">
    <property type="protein sequence ID" value="EEF13241.1"/>
    <property type="molecule type" value="Genomic_DNA"/>
</dbReference>
<evidence type="ECO:0000313" key="2">
    <source>
        <dbReference type="EMBL" id="EEF13241.1"/>
    </source>
</evidence>
<dbReference type="STRING" id="553218.CAMRE0001_2609"/>
<dbReference type="GO" id="GO:0000731">
    <property type="term" value="P:DNA synthesis involved in DNA repair"/>
    <property type="evidence" value="ECO:0007669"/>
    <property type="project" value="TreeGrafter"/>
</dbReference>
<dbReference type="InterPro" id="IPR027417">
    <property type="entry name" value="P-loop_NTPase"/>
</dbReference>
<dbReference type="GO" id="GO:0005524">
    <property type="term" value="F:ATP binding"/>
    <property type="evidence" value="ECO:0007669"/>
    <property type="project" value="InterPro"/>
</dbReference>
<name>B9D437_CAMRE</name>
<accession>B9D437</accession>
<reference evidence="2 3" key="1">
    <citation type="submission" date="2008-08" db="EMBL/GenBank/DDBJ databases">
        <authorList>
            <person name="Madupu R."/>
            <person name="Durkin A.S."/>
            <person name="Torralba M."/>
            <person name="Methe B."/>
            <person name="Sutton G.G."/>
            <person name="Strausberg R.L."/>
            <person name="Nelson K.E."/>
        </authorList>
    </citation>
    <scope>NUCLEOTIDE SEQUENCE [LARGE SCALE GENOMIC DNA]</scope>
    <source>
        <strain evidence="2 3">RM3267</strain>
    </source>
</reference>
<keyword evidence="3" id="KW-1185">Reference proteome</keyword>
<dbReference type="PANTHER" id="PTHR32182">
    <property type="entry name" value="DNA REPLICATION AND REPAIR PROTEIN RECF"/>
    <property type="match status" value="1"/>
</dbReference>
<dbReference type="GO" id="GO:0016887">
    <property type="term" value="F:ATP hydrolysis activity"/>
    <property type="evidence" value="ECO:0007669"/>
    <property type="project" value="InterPro"/>
</dbReference>
<dbReference type="Gene3D" id="3.40.50.300">
    <property type="entry name" value="P-loop containing nucleotide triphosphate hydrolases"/>
    <property type="match status" value="1"/>
</dbReference>
<dbReference type="GO" id="GO:0006302">
    <property type="term" value="P:double-strand break repair"/>
    <property type="evidence" value="ECO:0007669"/>
    <property type="project" value="TreeGrafter"/>
</dbReference>
<evidence type="ECO:0000313" key="3">
    <source>
        <dbReference type="Proteomes" id="UP000003082"/>
    </source>
</evidence>
<dbReference type="AlphaFoldDB" id="B9D437"/>
<dbReference type="Proteomes" id="UP000003082">
    <property type="component" value="Unassembled WGS sequence"/>
</dbReference>
<dbReference type="SUPFAM" id="SSF52540">
    <property type="entry name" value="P-loop containing nucleoside triphosphate hydrolases"/>
    <property type="match status" value="1"/>
</dbReference>
<comment type="caution">
    <text evidence="2">The sequence shown here is derived from an EMBL/GenBank/DDBJ whole genome shotgun (WGS) entry which is preliminary data.</text>
</comment>
<dbReference type="InterPro" id="IPR014555">
    <property type="entry name" value="RecF-like"/>
</dbReference>
<dbReference type="PANTHER" id="PTHR32182:SF25">
    <property type="entry name" value="SLR1056 PROTEIN"/>
    <property type="match status" value="1"/>
</dbReference>